<feature type="transmembrane region" description="Helical" evidence="15">
    <location>
        <begin position="137"/>
        <end position="157"/>
    </location>
</feature>
<dbReference type="Gene3D" id="1.20.1070.10">
    <property type="entry name" value="Rhodopsin 7-helix transmembrane proteins"/>
    <property type="match status" value="1"/>
</dbReference>
<keyword evidence="4" id="KW-1003">Cell membrane</keyword>
<comment type="subunit">
    <text evidence="2">Interacts with ARRB1.</text>
</comment>
<dbReference type="PANTHER" id="PTHR24233:SF6">
    <property type="entry name" value="PLATELET-ACTIVATING FACTOR RECEPTOR"/>
    <property type="match status" value="1"/>
</dbReference>
<comment type="similarity">
    <text evidence="14">Belongs to the G-protein coupled receptor 1 family.</text>
</comment>
<keyword evidence="6 14" id="KW-0812">Transmembrane</keyword>
<comment type="subcellular location">
    <subcellularLocation>
        <location evidence="1">Cell membrane</location>
        <topology evidence="1">Multi-pass membrane protein</topology>
    </subcellularLocation>
</comment>
<feature type="transmembrane region" description="Helical" evidence="15">
    <location>
        <begin position="97"/>
        <end position="116"/>
    </location>
</feature>
<evidence type="ECO:0000256" key="2">
    <source>
        <dbReference type="ARBA" id="ARBA00011145"/>
    </source>
</evidence>
<dbReference type="GeneID" id="105908290"/>
<keyword evidence="11 14" id="KW-0675">Receptor</keyword>
<evidence type="ECO:0000259" key="16">
    <source>
        <dbReference type="PROSITE" id="PS50262"/>
    </source>
</evidence>
<feature type="transmembrane region" description="Helical" evidence="15">
    <location>
        <begin position="20"/>
        <end position="43"/>
    </location>
</feature>
<name>A0A6P8GPG7_CLUHA</name>
<dbReference type="InterPro" id="IPR002282">
    <property type="entry name" value="PAF_rcpt"/>
</dbReference>
<dbReference type="InterPro" id="IPR017452">
    <property type="entry name" value="GPCR_Rhodpsn_7TM"/>
</dbReference>
<dbReference type="PRINTS" id="PR00237">
    <property type="entry name" value="GPCRRHODOPSN"/>
</dbReference>
<accession>A0A6P8GPG7</accession>
<evidence type="ECO:0000256" key="15">
    <source>
        <dbReference type="SAM" id="Phobius"/>
    </source>
</evidence>
<evidence type="ECO:0000256" key="7">
    <source>
        <dbReference type="ARBA" id="ARBA00022989"/>
    </source>
</evidence>
<keyword evidence="13 14" id="KW-0807">Transducer</keyword>
<protein>
    <recommendedName>
        <fullName evidence="3">Platelet-activating factor receptor</fullName>
    </recommendedName>
</protein>
<evidence type="ECO:0000256" key="10">
    <source>
        <dbReference type="ARBA" id="ARBA00023157"/>
    </source>
</evidence>
<keyword evidence="17" id="KW-1185">Reference proteome</keyword>
<dbReference type="PRINTS" id="PR01153">
    <property type="entry name" value="PAFRECEPTOR"/>
</dbReference>
<dbReference type="GO" id="GO:0045028">
    <property type="term" value="F:G protein-coupled purinergic nucleotide receptor activity"/>
    <property type="evidence" value="ECO:0007669"/>
    <property type="project" value="TreeGrafter"/>
</dbReference>
<evidence type="ECO:0000256" key="1">
    <source>
        <dbReference type="ARBA" id="ARBA00004651"/>
    </source>
</evidence>
<organism evidence="17 18">
    <name type="scientific">Clupea harengus</name>
    <name type="common">Atlantic herring</name>
    <dbReference type="NCBI Taxonomy" id="7950"/>
    <lineage>
        <taxon>Eukaryota</taxon>
        <taxon>Metazoa</taxon>
        <taxon>Chordata</taxon>
        <taxon>Craniata</taxon>
        <taxon>Vertebrata</taxon>
        <taxon>Euteleostomi</taxon>
        <taxon>Actinopterygii</taxon>
        <taxon>Neopterygii</taxon>
        <taxon>Teleostei</taxon>
        <taxon>Clupei</taxon>
        <taxon>Clupeiformes</taxon>
        <taxon>Clupeoidei</taxon>
        <taxon>Clupeidae</taxon>
        <taxon>Clupea</taxon>
    </lineage>
</organism>
<dbReference type="OrthoDB" id="5985406at2759"/>
<keyword evidence="10" id="KW-1015">Disulfide bond</keyword>
<dbReference type="CTD" id="5724"/>
<dbReference type="GO" id="GO:0004992">
    <property type="term" value="F:platelet activating factor receptor activity"/>
    <property type="evidence" value="ECO:0007669"/>
    <property type="project" value="InterPro"/>
</dbReference>
<evidence type="ECO:0000256" key="11">
    <source>
        <dbReference type="ARBA" id="ARBA00023170"/>
    </source>
</evidence>
<evidence type="ECO:0000256" key="6">
    <source>
        <dbReference type="ARBA" id="ARBA00022692"/>
    </source>
</evidence>
<dbReference type="Pfam" id="PF00001">
    <property type="entry name" value="7tm_1"/>
    <property type="match status" value="1"/>
</dbReference>
<keyword evidence="7 15" id="KW-1133">Transmembrane helix</keyword>
<keyword evidence="12" id="KW-0325">Glycoprotein</keyword>
<evidence type="ECO:0000256" key="12">
    <source>
        <dbReference type="ARBA" id="ARBA00023180"/>
    </source>
</evidence>
<feature type="domain" description="G-protein coupled receptors family 1 profile" evidence="16">
    <location>
        <begin position="35"/>
        <end position="312"/>
    </location>
</feature>
<proteinExistence type="inferred from homology"/>
<evidence type="ECO:0000313" key="17">
    <source>
        <dbReference type="Proteomes" id="UP000515152"/>
    </source>
</evidence>
<evidence type="ECO:0000256" key="4">
    <source>
        <dbReference type="ARBA" id="ARBA00022475"/>
    </source>
</evidence>
<dbReference type="Proteomes" id="UP000515152">
    <property type="component" value="Chromosome 14"/>
</dbReference>
<feature type="transmembrane region" description="Helical" evidence="15">
    <location>
        <begin position="246"/>
        <end position="266"/>
    </location>
</feature>
<dbReference type="PROSITE" id="PS50262">
    <property type="entry name" value="G_PROTEIN_RECEP_F1_2"/>
    <property type="match status" value="1"/>
</dbReference>
<dbReference type="RefSeq" id="XP_031436700.1">
    <property type="nucleotide sequence ID" value="XM_031580840.1"/>
</dbReference>
<keyword evidence="8 14" id="KW-0297">G-protein coupled receptor</keyword>
<evidence type="ECO:0000256" key="13">
    <source>
        <dbReference type="ARBA" id="ARBA00023224"/>
    </source>
</evidence>
<dbReference type="PROSITE" id="PS00237">
    <property type="entry name" value="G_PROTEIN_RECEP_F1_1"/>
    <property type="match status" value="1"/>
</dbReference>
<evidence type="ECO:0000313" key="18">
    <source>
        <dbReference type="RefSeq" id="XP_031436700.1"/>
    </source>
</evidence>
<dbReference type="KEGG" id="char:105908290"/>
<dbReference type="GO" id="GO:0006935">
    <property type="term" value="P:chemotaxis"/>
    <property type="evidence" value="ECO:0007669"/>
    <property type="project" value="UniProtKB-KW"/>
</dbReference>
<evidence type="ECO:0000256" key="3">
    <source>
        <dbReference type="ARBA" id="ARBA00016224"/>
    </source>
</evidence>
<dbReference type="SUPFAM" id="SSF81321">
    <property type="entry name" value="Family A G protein-coupled receptor-like"/>
    <property type="match status" value="1"/>
</dbReference>
<sequence length="352" mass="39506">MENSTSSNAQFLDSEFRYTLFPVFYGIVFVLGLGANSYALYVLRYLRDARAMNEVRIYMTNLTVADLLFVAALPFWISYYARGGDWIFGDPLCRITGSLFFINTYCSVLFLCVISINRFWAVTRPLQAAKSDHWRRGVCVSVAVWAGTLLATIPYLAAPGVQMDGNKSRCLEGYQNENTNKRAGVAATHFVIIGLFFVVFLVVMVCNVLIARVLLTQPLIKERSIVQNTSGGNSSKVRPSGTKRRALRMLCAVVTIFAVCFLPHHVVQGPWTLVVLGMADNWSQSTKQRLNDAHQVTIMLMGLNCMLDPVVYCFATSKFRQYVKGHFNMFKKGRACNTQTTTMTHISMANKN</sequence>
<dbReference type="InterPro" id="IPR000276">
    <property type="entry name" value="GPCR_Rhodpsn"/>
</dbReference>
<evidence type="ECO:0000256" key="9">
    <source>
        <dbReference type="ARBA" id="ARBA00023136"/>
    </source>
</evidence>
<feature type="transmembrane region" description="Helical" evidence="15">
    <location>
        <begin position="190"/>
        <end position="215"/>
    </location>
</feature>
<evidence type="ECO:0000256" key="14">
    <source>
        <dbReference type="RuleBase" id="RU000688"/>
    </source>
</evidence>
<evidence type="ECO:0000256" key="8">
    <source>
        <dbReference type="ARBA" id="ARBA00023040"/>
    </source>
</evidence>
<feature type="transmembrane region" description="Helical" evidence="15">
    <location>
        <begin position="296"/>
        <end position="315"/>
    </location>
</feature>
<dbReference type="AlphaFoldDB" id="A0A6P8GPG7"/>
<dbReference type="PANTHER" id="PTHR24233">
    <property type="entry name" value="P2Y PURINOCEPTOR-RELATED G-PROTEIN COUPLED RECEPTOR"/>
    <property type="match status" value="1"/>
</dbReference>
<keyword evidence="5" id="KW-0145">Chemotaxis</keyword>
<gene>
    <name evidence="18" type="primary">ptafr</name>
</gene>
<keyword evidence="9 15" id="KW-0472">Membrane</keyword>
<evidence type="ECO:0000256" key="5">
    <source>
        <dbReference type="ARBA" id="ARBA00022500"/>
    </source>
</evidence>
<reference evidence="18" key="1">
    <citation type="submission" date="2025-08" db="UniProtKB">
        <authorList>
            <consortium name="RefSeq"/>
        </authorList>
    </citation>
    <scope>IDENTIFICATION</scope>
</reference>
<feature type="transmembrane region" description="Helical" evidence="15">
    <location>
        <begin position="55"/>
        <end position="77"/>
    </location>
</feature>
<dbReference type="GO" id="GO:0005886">
    <property type="term" value="C:plasma membrane"/>
    <property type="evidence" value="ECO:0007669"/>
    <property type="project" value="UniProtKB-SubCell"/>
</dbReference>